<protein>
    <submittedName>
        <fullName evidence="2">Type II secretion system protein</fullName>
    </submittedName>
</protein>
<keyword evidence="1" id="KW-0812">Transmembrane</keyword>
<dbReference type="NCBIfam" id="NF038303">
    <property type="entry name" value="EPS_HpsB"/>
    <property type="match status" value="1"/>
</dbReference>
<keyword evidence="3" id="KW-1185">Reference proteome</keyword>
<evidence type="ECO:0000256" key="1">
    <source>
        <dbReference type="SAM" id="Phobius"/>
    </source>
</evidence>
<keyword evidence="1" id="KW-1133">Transmembrane helix</keyword>
<keyword evidence="1" id="KW-0472">Membrane</keyword>
<organism evidence="2 3">
    <name type="scientific">Nostoc spongiaeforme FACHB-130</name>
    <dbReference type="NCBI Taxonomy" id="1357510"/>
    <lineage>
        <taxon>Bacteria</taxon>
        <taxon>Bacillati</taxon>
        <taxon>Cyanobacteriota</taxon>
        <taxon>Cyanophyceae</taxon>
        <taxon>Nostocales</taxon>
        <taxon>Nostocaceae</taxon>
        <taxon>Nostoc</taxon>
    </lineage>
</organism>
<proteinExistence type="predicted"/>
<evidence type="ECO:0000313" key="3">
    <source>
        <dbReference type="Proteomes" id="UP000603457"/>
    </source>
</evidence>
<dbReference type="Proteomes" id="UP000603457">
    <property type="component" value="Unassembled WGS sequence"/>
</dbReference>
<reference evidence="2 3" key="1">
    <citation type="journal article" date="2020" name="ISME J.">
        <title>Comparative genomics reveals insights into cyanobacterial evolution and habitat adaptation.</title>
        <authorList>
            <person name="Chen M.Y."/>
            <person name="Teng W.K."/>
            <person name="Zhao L."/>
            <person name="Hu C.X."/>
            <person name="Zhou Y.K."/>
            <person name="Han B.P."/>
            <person name="Song L.R."/>
            <person name="Shu W.S."/>
        </authorList>
    </citation>
    <scope>NUCLEOTIDE SEQUENCE [LARGE SCALE GENOMIC DNA]</scope>
    <source>
        <strain evidence="2 3">FACHB-130</strain>
    </source>
</reference>
<name>A0ABR8FUV2_9NOSO</name>
<evidence type="ECO:0000313" key="2">
    <source>
        <dbReference type="EMBL" id="MBD2594100.1"/>
    </source>
</evidence>
<sequence length="227" mass="24076">MILQLATNKADKKTISETHEAAGFTIVESLVAILVVTILLAAIAPVLSLSVATRVQSRRVELATQAAKAYIDAVRTQKITAPTESGTNTPSNNPAPTTTGTLTCTANSYCTAPTGTSLYCVDFDSTNSCEANSLTDMVVQAFRYNPNNSNSNPAITGYTLGLRVYRSDAFRSSATLLKNTATSKTTQRTFTPGIGQRTAPLVEMTADISDIVPKYSDLCARFSGGCN</sequence>
<comment type="caution">
    <text evidence="2">The sequence shown here is derived from an EMBL/GenBank/DDBJ whole genome shotgun (WGS) entry which is preliminary data.</text>
</comment>
<accession>A0ABR8FUV2</accession>
<gene>
    <name evidence="2" type="ORF">H6G74_07115</name>
</gene>
<feature type="transmembrane region" description="Helical" evidence="1">
    <location>
        <begin position="30"/>
        <end position="52"/>
    </location>
</feature>
<dbReference type="EMBL" id="JACJTB010000005">
    <property type="protein sequence ID" value="MBD2594100.1"/>
    <property type="molecule type" value="Genomic_DNA"/>
</dbReference>